<accession>R4Z4K0</accession>
<name>R4Z4K0_9ACTN</name>
<organism evidence="6 7">
    <name type="scientific">Candidatus Neomicrothrix parvicella RN1</name>
    <dbReference type="NCBI Taxonomy" id="1229780"/>
    <lineage>
        <taxon>Bacteria</taxon>
        <taxon>Bacillati</taxon>
        <taxon>Actinomycetota</taxon>
        <taxon>Acidimicrobiia</taxon>
        <taxon>Acidimicrobiales</taxon>
        <taxon>Microthrixaceae</taxon>
        <taxon>Candidatus Neomicrothrix</taxon>
    </lineage>
</organism>
<dbReference type="EC" id="2.7.7.68" evidence="6"/>
<dbReference type="Proteomes" id="UP000018291">
    <property type="component" value="Unassembled WGS sequence"/>
</dbReference>
<feature type="compositionally biased region" description="Low complexity" evidence="5">
    <location>
        <begin position="1"/>
        <end position="10"/>
    </location>
</feature>
<dbReference type="eggNOG" id="COG1920">
    <property type="taxonomic scope" value="Bacteria"/>
</dbReference>
<proteinExistence type="predicted"/>
<evidence type="ECO:0000313" key="7">
    <source>
        <dbReference type="Proteomes" id="UP000018291"/>
    </source>
</evidence>
<evidence type="ECO:0000256" key="4">
    <source>
        <dbReference type="ARBA" id="ARBA00023134"/>
    </source>
</evidence>
<dbReference type="GO" id="GO:0043814">
    <property type="term" value="F:phospholactate guanylyltransferase activity"/>
    <property type="evidence" value="ECO:0007669"/>
    <property type="project" value="UniProtKB-EC"/>
</dbReference>
<dbReference type="InterPro" id="IPR002835">
    <property type="entry name" value="CofC"/>
</dbReference>
<dbReference type="InterPro" id="IPR029044">
    <property type="entry name" value="Nucleotide-diphossugar_trans"/>
</dbReference>
<evidence type="ECO:0000256" key="5">
    <source>
        <dbReference type="SAM" id="MobiDB-lite"/>
    </source>
</evidence>
<dbReference type="NCBIfam" id="TIGR03552">
    <property type="entry name" value="F420_cofC"/>
    <property type="match status" value="1"/>
</dbReference>
<comment type="caution">
    <text evidence="6">The sequence shown here is derived from an EMBL/GenBank/DDBJ whole genome shotgun (WGS) entry which is preliminary data.</text>
</comment>
<dbReference type="AlphaFoldDB" id="R4Z4K0"/>
<evidence type="ECO:0000313" key="6">
    <source>
        <dbReference type="EMBL" id="CCM65625.1"/>
    </source>
</evidence>
<keyword evidence="4" id="KW-0342">GTP-binding</keyword>
<keyword evidence="3" id="KW-0547">Nucleotide-binding</keyword>
<dbReference type="HOGENOM" id="CLU_076569_1_0_11"/>
<keyword evidence="2 6" id="KW-0548">Nucleotidyltransferase</keyword>
<evidence type="ECO:0000256" key="2">
    <source>
        <dbReference type="ARBA" id="ARBA00022695"/>
    </source>
</evidence>
<dbReference type="PANTHER" id="PTHR40392:SF1">
    <property type="entry name" value="2-PHOSPHO-L-LACTATE GUANYLYLTRANSFERASE"/>
    <property type="match status" value="1"/>
</dbReference>
<dbReference type="RefSeq" id="WP_012230517.1">
    <property type="nucleotide sequence ID" value="NZ_HG422565.1"/>
</dbReference>
<keyword evidence="1 6" id="KW-0808">Transferase</keyword>
<dbReference type="STRING" id="1229780.BN381_80155"/>
<dbReference type="Pfam" id="PF01983">
    <property type="entry name" value="CofC"/>
    <property type="match status" value="1"/>
</dbReference>
<keyword evidence="7" id="KW-1185">Reference proteome</keyword>
<dbReference type="SUPFAM" id="SSF53448">
    <property type="entry name" value="Nucleotide-diphospho-sugar transferases"/>
    <property type="match status" value="1"/>
</dbReference>
<dbReference type="OrthoDB" id="5243750at2"/>
<evidence type="ECO:0000256" key="3">
    <source>
        <dbReference type="ARBA" id="ARBA00022741"/>
    </source>
</evidence>
<dbReference type="PANTHER" id="PTHR40392">
    <property type="entry name" value="2-PHOSPHO-L-LACTATE GUANYLYLTRANSFERASE"/>
    <property type="match status" value="1"/>
</dbReference>
<sequence length="227" mass="23757">MASTSTTSTSPQVPPHPGGAPRADVVLIPVKAFCDAKARLGPVLSPGQRSRLAQGMAARVIAAGAPAPVWVVCDDERVADFARRHGAEVCWTPGLGLNGAVAEALAQAAAAGLLEAIVAHADLPFARDLSTLVSPGRVVVFPDRHADGTNVMAIPTDVGFRPAYGAHSAERHRAEADRLGLEVQSLHDSALSWDVDTADDLWPPSEVGEWPDELPRPAPAEPCRSLP</sequence>
<dbReference type="GO" id="GO:0005525">
    <property type="term" value="F:GTP binding"/>
    <property type="evidence" value="ECO:0007669"/>
    <property type="project" value="UniProtKB-KW"/>
</dbReference>
<protein>
    <submittedName>
        <fullName evidence="6">Putative 2-phospho-L-lactate guanylyltransferase</fullName>
        <ecNumber evidence="6">2.7.7.68</ecNumber>
    </submittedName>
</protein>
<gene>
    <name evidence="6" type="ORF">BN381_80155</name>
</gene>
<feature type="region of interest" description="Disordered" evidence="5">
    <location>
        <begin position="1"/>
        <end position="21"/>
    </location>
</feature>
<dbReference type="EMBL" id="CANL01000078">
    <property type="protein sequence ID" value="CCM65625.1"/>
    <property type="molecule type" value="Genomic_DNA"/>
</dbReference>
<dbReference type="Gene3D" id="3.90.550.10">
    <property type="entry name" value="Spore Coat Polysaccharide Biosynthesis Protein SpsA, Chain A"/>
    <property type="match status" value="1"/>
</dbReference>
<evidence type="ECO:0000256" key="1">
    <source>
        <dbReference type="ARBA" id="ARBA00022679"/>
    </source>
</evidence>
<reference evidence="6 7" key="1">
    <citation type="journal article" date="2013" name="ISME J.">
        <title>Metabolic model for the filamentous 'Candidatus Microthrix parvicella' based on genomic and metagenomic analyses.</title>
        <authorList>
            <person name="Jon McIlroy S."/>
            <person name="Kristiansen R."/>
            <person name="Albertsen M."/>
            <person name="Michael Karst S."/>
            <person name="Rossetti S."/>
            <person name="Lund Nielsen J."/>
            <person name="Tandoi V."/>
            <person name="James Seviour R."/>
            <person name="Nielsen P.H."/>
        </authorList>
    </citation>
    <scope>NUCLEOTIDE SEQUENCE [LARGE SCALE GENOMIC DNA]</scope>
    <source>
        <strain evidence="6 7">RN1</strain>
    </source>
</reference>
<feature type="region of interest" description="Disordered" evidence="5">
    <location>
        <begin position="202"/>
        <end position="227"/>
    </location>
</feature>